<keyword evidence="3" id="KW-1185">Reference proteome</keyword>
<evidence type="ECO:0000313" key="2">
    <source>
        <dbReference type="EMBL" id="KAH0893390.1"/>
    </source>
</evidence>
<feature type="non-terminal residue" evidence="2">
    <location>
        <position position="1"/>
    </location>
</feature>
<evidence type="ECO:0000313" key="3">
    <source>
        <dbReference type="Proteomes" id="UP000824890"/>
    </source>
</evidence>
<sequence length="161" mass="18190">SKKKAKIIEKPNPQQTLQPDLRLPPRLFATDRFPTKRLNIYSSPEIFGSYDRILTVLITVKIKPSSWQEEDHNCRNQAVVSVTFRFEAPQITLRPVKAIEDVFQCLAGARSYASEGPNDYNLLGNVKPRFSKSTLILLTPTSPELDVKKPQDIVRPGSLSL</sequence>
<name>A0ABQ8ALL1_BRANA</name>
<feature type="region of interest" description="Disordered" evidence="1">
    <location>
        <begin position="1"/>
        <end position="20"/>
    </location>
</feature>
<evidence type="ECO:0000256" key="1">
    <source>
        <dbReference type="SAM" id="MobiDB-lite"/>
    </source>
</evidence>
<comment type="caution">
    <text evidence="2">The sequence shown here is derived from an EMBL/GenBank/DDBJ whole genome shotgun (WGS) entry which is preliminary data.</text>
</comment>
<accession>A0ABQ8ALL1</accession>
<reference evidence="2 3" key="1">
    <citation type="submission" date="2021-05" db="EMBL/GenBank/DDBJ databases">
        <title>Genome Assembly of Synthetic Allotetraploid Brassica napus Reveals Homoeologous Exchanges between Subgenomes.</title>
        <authorList>
            <person name="Davis J.T."/>
        </authorList>
    </citation>
    <scope>NUCLEOTIDE SEQUENCE [LARGE SCALE GENOMIC DNA]</scope>
    <source>
        <strain evidence="3">cv. Da-Ae</strain>
        <tissue evidence="2">Seedling</tissue>
    </source>
</reference>
<dbReference type="Proteomes" id="UP000824890">
    <property type="component" value="Unassembled WGS sequence"/>
</dbReference>
<organism evidence="2 3">
    <name type="scientific">Brassica napus</name>
    <name type="common">Rape</name>
    <dbReference type="NCBI Taxonomy" id="3708"/>
    <lineage>
        <taxon>Eukaryota</taxon>
        <taxon>Viridiplantae</taxon>
        <taxon>Streptophyta</taxon>
        <taxon>Embryophyta</taxon>
        <taxon>Tracheophyta</taxon>
        <taxon>Spermatophyta</taxon>
        <taxon>Magnoliopsida</taxon>
        <taxon>eudicotyledons</taxon>
        <taxon>Gunneridae</taxon>
        <taxon>Pentapetalae</taxon>
        <taxon>rosids</taxon>
        <taxon>malvids</taxon>
        <taxon>Brassicales</taxon>
        <taxon>Brassicaceae</taxon>
        <taxon>Brassiceae</taxon>
        <taxon>Brassica</taxon>
    </lineage>
</organism>
<dbReference type="EMBL" id="JAGKQM010000013">
    <property type="protein sequence ID" value="KAH0893390.1"/>
    <property type="molecule type" value="Genomic_DNA"/>
</dbReference>
<proteinExistence type="predicted"/>
<gene>
    <name evidence="2" type="ORF">HID58_055819</name>
</gene>
<protein>
    <submittedName>
        <fullName evidence="2">Uncharacterized protein</fullName>
    </submittedName>
</protein>